<evidence type="ECO:0000313" key="15">
    <source>
        <dbReference type="Proteomes" id="UP000886851"/>
    </source>
</evidence>
<accession>A0A9D1ZK04</accession>
<dbReference type="GO" id="GO:0005524">
    <property type="term" value="F:ATP binding"/>
    <property type="evidence" value="ECO:0007669"/>
    <property type="project" value="UniProtKB-KW"/>
</dbReference>
<evidence type="ECO:0000256" key="7">
    <source>
        <dbReference type="ARBA" id="ARBA00022777"/>
    </source>
</evidence>
<evidence type="ECO:0000256" key="10">
    <source>
        <dbReference type="ARBA" id="ARBA00029409"/>
    </source>
</evidence>
<comment type="pathway">
    <text evidence="1">Cofactor biosynthesis; tetrahydrofolate biosynthesis; 2-amino-4-hydroxy-6-hydroxymethyl-7,8-dihydropteridine diphosphate from 7,8-dihydroneopterin triphosphate: step 4/4.</text>
</comment>
<reference evidence="14" key="1">
    <citation type="journal article" date="2021" name="PeerJ">
        <title>Extensive microbial diversity within the chicken gut microbiome revealed by metagenomics and culture.</title>
        <authorList>
            <person name="Gilroy R."/>
            <person name="Ravi A."/>
            <person name="Getino M."/>
            <person name="Pursley I."/>
            <person name="Horton D.L."/>
            <person name="Alikhan N.F."/>
            <person name="Baker D."/>
            <person name="Gharbi K."/>
            <person name="Hall N."/>
            <person name="Watson M."/>
            <person name="Adriaenssens E.M."/>
            <person name="Foster-Nyarko E."/>
            <person name="Jarju S."/>
            <person name="Secka A."/>
            <person name="Antonio M."/>
            <person name="Oren A."/>
            <person name="Chaudhuri R.R."/>
            <person name="La Ragione R."/>
            <person name="Hildebrand F."/>
            <person name="Pallen M.J."/>
        </authorList>
    </citation>
    <scope>NUCLEOTIDE SEQUENCE</scope>
    <source>
        <strain evidence="14">Gambia2-208</strain>
    </source>
</reference>
<evidence type="ECO:0000256" key="4">
    <source>
        <dbReference type="ARBA" id="ARBA00016218"/>
    </source>
</evidence>
<protein>
    <recommendedName>
        <fullName evidence="4">2-amino-4-hydroxy-6-hydroxymethyldihydropteridine pyrophosphokinase</fullName>
        <ecNumber evidence="3">2.7.6.3</ecNumber>
    </recommendedName>
    <alternativeName>
        <fullName evidence="11">6-hydroxymethyl-7,8-dihydropterin pyrophosphokinase</fullName>
    </alternativeName>
    <alternativeName>
        <fullName evidence="12">7,8-dihydro-6-hydroxymethylpterin-pyrophosphokinase</fullName>
    </alternativeName>
</protein>
<comment type="function">
    <text evidence="10">Catalyzes the transfer of pyrophosphate from adenosine triphosphate (ATP) to 6-hydroxymethyl-7,8-dihydropterin, an enzymatic step in folate biosynthesis pathway.</text>
</comment>
<dbReference type="GO" id="GO:0016301">
    <property type="term" value="F:kinase activity"/>
    <property type="evidence" value="ECO:0007669"/>
    <property type="project" value="UniProtKB-KW"/>
</dbReference>
<comment type="similarity">
    <text evidence="2">Belongs to the HPPK family.</text>
</comment>
<dbReference type="EMBL" id="DXCV01000062">
    <property type="protein sequence ID" value="HIY88926.1"/>
    <property type="molecule type" value="Genomic_DNA"/>
</dbReference>
<evidence type="ECO:0000256" key="12">
    <source>
        <dbReference type="ARBA" id="ARBA00033413"/>
    </source>
</evidence>
<dbReference type="PANTHER" id="PTHR43071">
    <property type="entry name" value="2-AMINO-4-HYDROXY-6-HYDROXYMETHYLDIHYDROPTERIDINE PYROPHOSPHOKINASE"/>
    <property type="match status" value="1"/>
</dbReference>
<keyword evidence="7" id="KW-0418">Kinase</keyword>
<evidence type="ECO:0000256" key="9">
    <source>
        <dbReference type="ARBA" id="ARBA00022909"/>
    </source>
</evidence>
<name>A0A9D1ZK04_9BACE</name>
<evidence type="ECO:0000256" key="2">
    <source>
        <dbReference type="ARBA" id="ARBA00005810"/>
    </source>
</evidence>
<organism evidence="14 15">
    <name type="scientific">Candidatus Bacteroides pullicola</name>
    <dbReference type="NCBI Taxonomy" id="2838475"/>
    <lineage>
        <taxon>Bacteria</taxon>
        <taxon>Pseudomonadati</taxon>
        <taxon>Bacteroidota</taxon>
        <taxon>Bacteroidia</taxon>
        <taxon>Bacteroidales</taxon>
        <taxon>Bacteroidaceae</taxon>
        <taxon>Bacteroides</taxon>
    </lineage>
</organism>
<dbReference type="AlphaFoldDB" id="A0A9D1ZK04"/>
<dbReference type="InterPro" id="IPR035907">
    <property type="entry name" value="Hppk_sf"/>
</dbReference>
<dbReference type="SUPFAM" id="SSF55083">
    <property type="entry name" value="6-hydroxymethyl-7,8-dihydropterin pyrophosphokinase, HPPK"/>
    <property type="match status" value="1"/>
</dbReference>
<evidence type="ECO:0000256" key="1">
    <source>
        <dbReference type="ARBA" id="ARBA00005051"/>
    </source>
</evidence>
<evidence type="ECO:0000256" key="11">
    <source>
        <dbReference type="ARBA" id="ARBA00029766"/>
    </source>
</evidence>
<keyword evidence="6" id="KW-0547">Nucleotide-binding</keyword>
<proteinExistence type="inferred from homology"/>
<dbReference type="CDD" id="cd00483">
    <property type="entry name" value="HPPK"/>
    <property type="match status" value="1"/>
</dbReference>
<evidence type="ECO:0000313" key="14">
    <source>
        <dbReference type="EMBL" id="HIY88926.1"/>
    </source>
</evidence>
<dbReference type="NCBIfam" id="TIGR01498">
    <property type="entry name" value="folK"/>
    <property type="match status" value="1"/>
</dbReference>
<gene>
    <name evidence="14" type="primary">folK</name>
    <name evidence="14" type="ORF">H9824_09510</name>
</gene>
<dbReference type="GO" id="GO:0046656">
    <property type="term" value="P:folic acid biosynthetic process"/>
    <property type="evidence" value="ECO:0007669"/>
    <property type="project" value="UniProtKB-KW"/>
</dbReference>
<dbReference type="PANTHER" id="PTHR43071:SF1">
    <property type="entry name" value="2-AMINO-4-HYDROXY-6-HYDROXYMETHYLDIHYDROPTERIDINE PYROPHOSPHOKINASE"/>
    <property type="match status" value="1"/>
</dbReference>
<dbReference type="InterPro" id="IPR000550">
    <property type="entry name" value="Hppk"/>
</dbReference>
<dbReference type="Proteomes" id="UP000886851">
    <property type="component" value="Unassembled WGS sequence"/>
</dbReference>
<reference evidence="14" key="2">
    <citation type="submission" date="2021-04" db="EMBL/GenBank/DDBJ databases">
        <authorList>
            <person name="Gilroy R."/>
        </authorList>
    </citation>
    <scope>NUCLEOTIDE SEQUENCE</scope>
    <source>
        <strain evidence="14">Gambia2-208</strain>
    </source>
</reference>
<keyword evidence="5 14" id="KW-0808">Transferase</keyword>
<feature type="domain" description="7,8-dihydro-6-hydroxymethylpterin-pyrophosphokinase" evidence="13">
    <location>
        <begin position="10"/>
        <end position="143"/>
    </location>
</feature>
<dbReference type="GO" id="GO:0003848">
    <property type="term" value="F:2-amino-4-hydroxy-6-hydroxymethyldihydropteridine diphosphokinase activity"/>
    <property type="evidence" value="ECO:0007669"/>
    <property type="project" value="UniProtKB-EC"/>
</dbReference>
<evidence type="ECO:0000256" key="6">
    <source>
        <dbReference type="ARBA" id="ARBA00022741"/>
    </source>
</evidence>
<keyword evidence="8" id="KW-0067">ATP-binding</keyword>
<evidence type="ECO:0000256" key="5">
    <source>
        <dbReference type="ARBA" id="ARBA00022679"/>
    </source>
</evidence>
<dbReference type="EC" id="2.7.6.3" evidence="3"/>
<dbReference type="Gene3D" id="3.30.70.560">
    <property type="entry name" value="7,8-Dihydro-6-hydroxymethylpterin-pyrophosphokinase HPPK"/>
    <property type="match status" value="1"/>
</dbReference>
<keyword evidence="9" id="KW-0289">Folate biosynthesis</keyword>
<sequence length="159" mass="17802">MRNPSSFTYYLGLGTNLGDKEANLRTAVRLLEERVGKVTSLSAFHATEPWGFASDHTFLNAAAGLHTSQTPLEVLERTQEIERLMGRNHKSVNGVYADRVIDIDLLLCFAEDGRPVRINTEKLTLPHPLMRQREFVMKPLQEIIGPAPSSTSDTSVVRR</sequence>
<evidence type="ECO:0000259" key="13">
    <source>
        <dbReference type="Pfam" id="PF01288"/>
    </source>
</evidence>
<dbReference type="Pfam" id="PF01288">
    <property type="entry name" value="HPPK"/>
    <property type="match status" value="1"/>
</dbReference>
<comment type="caution">
    <text evidence="14">The sequence shown here is derived from an EMBL/GenBank/DDBJ whole genome shotgun (WGS) entry which is preliminary data.</text>
</comment>
<evidence type="ECO:0000256" key="3">
    <source>
        <dbReference type="ARBA" id="ARBA00013253"/>
    </source>
</evidence>
<evidence type="ECO:0000256" key="8">
    <source>
        <dbReference type="ARBA" id="ARBA00022840"/>
    </source>
</evidence>